<feature type="transmembrane region" description="Helical" evidence="2">
    <location>
        <begin position="15"/>
        <end position="35"/>
    </location>
</feature>
<dbReference type="Proteomes" id="UP001354971">
    <property type="component" value="Unassembled WGS sequence"/>
</dbReference>
<reference evidence="3 4" key="1">
    <citation type="submission" date="2024-01" db="EMBL/GenBank/DDBJ databases">
        <title>Hyphobacterium bacterium isolated from marine sediment.</title>
        <authorList>
            <person name="Zhao S."/>
        </authorList>
    </citation>
    <scope>NUCLEOTIDE SEQUENCE [LARGE SCALE GENOMIC DNA]</scope>
    <source>
        <strain evidence="4">HN65</strain>
    </source>
</reference>
<evidence type="ECO:0000256" key="2">
    <source>
        <dbReference type="SAM" id="Phobius"/>
    </source>
</evidence>
<accession>A0ABU7LPT2</accession>
<proteinExistence type="predicted"/>
<keyword evidence="2" id="KW-0812">Transmembrane</keyword>
<dbReference type="EMBL" id="JAZDRP010000003">
    <property type="protein sequence ID" value="MEE2525925.1"/>
    <property type="molecule type" value="Genomic_DNA"/>
</dbReference>
<evidence type="ECO:0000256" key="1">
    <source>
        <dbReference type="SAM" id="Coils"/>
    </source>
</evidence>
<name>A0ABU7LPT2_9PROT</name>
<comment type="caution">
    <text evidence="3">The sequence shown here is derived from an EMBL/GenBank/DDBJ whole genome shotgun (WGS) entry which is preliminary data.</text>
</comment>
<keyword evidence="2" id="KW-0472">Membrane</keyword>
<keyword evidence="1" id="KW-0175">Coiled coil</keyword>
<evidence type="ECO:0000313" key="3">
    <source>
        <dbReference type="EMBL" id="MEE2525925.1"/>
    </source>
</evidence>
<feature type="coiled-coil region" evidence="1">
    <location>
        <begin position="49"/>
        <end position="76"/>
    </location>
</feature>
<dbReference type="RefSeq" id="WP_330198584.1">
    <property type="nucleotide sequence ID" value="NZ_JAZDRP010000003.1"/>
</dbReference>
<evidence type="ECO:0000313" key="4">
    <source>
        <dbReference type="Proteomes" id="UP001354971"/>
    </source>
</evidence>
<protein>
    <submittedName>
        <fullName evidence="3">Uncharacterized protein</fullName>
    </submittedName>
</protein>
<gene>
    <name evidence="3" type="ORF">V0U79_06070</name>
</gene>
<keyword evidence="4" id="KW-1185">Reference proteome</keyword>
<organism evidence="3 4">
    <name type="scientific">Hyphobacterium lacteum</name>
    <dbReference type="NCBI Taxonomy" id="3116575"/>
    <lineage>
        <taxon>Bacteria</taxon>
        <taxon>Pseudomonadati</taxon>
        <taxon>Pseudomonadota</taxon>
        <taxon>Alphaproteobacteria</taxon>
        <taxon>Maricaulales</taxon>
        <taxon>Maricaulaceae</taxon>
        <taxon>Hyphobacterium</taxon>
    </lineage>
</organism>
<sequence length="243" mass="27640">MILARLSHAFRTQNWFAVAVEFLIVIAGVVIGFQIQGWNETRQGQARVAQALERLQQETEQNISGLRARNESNEERLAEQALMVRVAMSGELAPEDAETFERAVAQLMYFSAPPIQEGSYRALEQSGDLTLIDNQELISALNYYQGAVIWIENQHGSFRRGLTTFTDTLNEFVFHEPTDDPMVTRARVDLDRLAEDPRRQSALVQMARMHAIFGQYIHWLEGETVELCERLAQETGQPCEVPE</sequence>
<keyword evidence="2" id="KW-1133">Transmembrane helix</keyword>